<feature type="transmembrane region" description="Helical" evidence="7">
    <location>
        <begin position="250"/>
        <end position="276"/>
    </location>
</feature>
<feature type="transmembrane region" description="Helical" evidence="7">
    <location>
        <begin position="174"/>
        <end position="198"/>
    </location>
</feature>
<feature type="transmembrane region" description="Helical" evidence="7">
    <location>
        <begin position="397"/>
        <end position="419"/>
    </location>
</feature>
<evidence type="ECO:0000256" key="4">
    <source>
        <dbReference type="ARBA" id="ARBA00022692"/>
    </source>
</evidence>
<dbReference type="InterPro" id="IPR052031">
    <property type="entry name" value="Membrane_Transporter-Flippase"/>
</dbReference>
<evidence type="ECO:0000256" key="2">
    <source>
        <dbReference type="ARBA" id="ARBA00022448"/>
    </source>
</evidence>
<feature type="transmembrane region" description="Helical" evidence="7">
    <location>
        <begin position="20"/>
        <end position="39"/>
    </location>
</feature>
<sequence>MTTAAAQIQRDPRTQRLLDAPILPLLVRMALPNALIMLAQASTGLIETFWVSKVGTDALAGMALVFPVVMLMTMISAGAVGGAVSSSIARALGSGRRADADALVLHAVVVNVVIGLGFSVLFLIWGRPIYTALGGRGGELEAAILYSNVVFAGNVFTWLMNGLGSVIRGAGNMLVPALVSVLGVVFLIPVSPMLIFGFGPVPAMGIAGGGLALVLYYVVGAAILGLYIVSGRNPARFRWLPLQGRHFAGILKIGAFSSVQSVISNVVIAGSTAIIAARLGVEAVAGFGTGIRLEYLLIPLVFGIGAPMVALVGTNAAAGLQARARQIALTGAVLAFAVTETVGLIAALFPVAWLTLFSAEPEMIEAGRAYLQIVGPFYGFFGLGLVLYFAAQGQQKLALPLMAGIVRLVIALGGGWLALNWTGDIRALYLALGLGLLAYGVIMLAGVVRR</sequence>
<dbReference type="KEGG" id="gfu:KM031_19995"/>
<feature type="transmembrane region" description="Helical" evidence="7">
    <location>
        <begin position="296"/>
        <end position="320"/>
    </location>
</feature>
<name>A0A975PBE7_9RHOB</name>
<dbReference type="AlphaFoldDB" id="A0A975PBE7"/>
<protein>
    <submittedName>
        <fullName evidence="8">MATE family efflux transporter</fullName>
    </submittedName>
</protein>
<feature type="transmembrane region" description="Helical" evidence="7">
    <location>
        <begin position="103"/>
        <end position="125"/>
    </location>
</feature>
<feature type="transmembrane region" description="Helical" evidence="7">
    <location>
        <begin position="145"/>
        <end position="167"/>
    </location>
</feature>
<dbReference type="InterPro" id="IPR048279">
    <property type="entry name" value="MdtK-like"/>
</dbReference>
<feature type="transmembrane region" description="Helical" evidence="7">
    <location>
        <begin position="369"/>
        <end position="390"/>
    </location>
</feature>
<feature type="transmembrane region" description="Helical" evidence="7">
    <location>
        <begin position="59"/>
        <end position="82"/>
    </location>
</feature>
<keyword evidence="8" id="KW-0614">Plasmid</keyword>
<keyword evidence="4 7" id="KW-0812">Transmembrane</keyword>
<dbReference type="Proteomes" id="UP000679352">
    <property type="component" value="Plasmid p3"/>
</dbReference>
<evidence type="ECO:0000256" key="6">
    <source>
        <dbReference type="ARBA" id="ARBA00023136"/>
    </source>
</evidence>
<dbReference type="Pfam" id="PF01554">
    <property type="entry name" value="MatE"/>
    <property type="match status" value="2"/>
</dbReference>
<accession>A0A975PBE7</accession>
<dbReference type="GO" id="GO:0005886">
    <property type="term" value="C:plasma membrane"/>
    <property type="evidence" value="ECO:0007669"/>
    <property type="project" value="UniProtKB-SubCell"/>
</dbReference>
<dbReference type="GO" id="GO:0042910">
    <property type="term" value="F:xenobiotic transmembrane transporter activity"/>
    <property type="evidence" value="ECO:0007669"/>
    <property type="project" value="InterPro"/>
</dbReference>
<dbReference type="RefSeq" id="WP_215507139.1">
    <property type="nucleotide sequence ID" value="NZ_CP076364.1"/>
</dbReference>
<gene>
    <name evidence="8" type="ORF">KM031_19995</name>
</gene>
<comment type="subcellular location">
    <subcellularLocation>
        <location evidence="1">Cell inner membrane</location>
        <topology evidence="1">Multi-pass membrane protein</topology>
    </subcellularLocation>
</comment>
<keyword evidence="2" id="KW-0813">Transport</keyword>
<dbReference type="EMBL" id="CP076364">
    <property type="protein sequence ID" value="QWK92877.1"/>
    <property type="molecule type" value="Genomic_DNA"/>
</dbReference>
<evidence type="ECO:0000313" key="8">
    <source>
        <dbReference type="EMBL" id="QWK92877.1"/>
    </source>
</evidence>
<dbReference type="GO" id="GO:0015297">
    <property type="term" value="F:antiporter activity"/>
    <property type="evidence" value="ECO:0007669"/>
    <property type="project" value="InterPro"/>
</dbReference>
<geneLocation type="plasmid" evidence="8 9">
    <name>p3</name>
</geneLocation>
<proteinExistence type="predicted"/>
<organism evidence="8 9">
    <name type="scientific">Gemmobacter fulvus</name>
    <dbReference type="NCBI Taxonomy" id="2840474"/>
    <lineage>
        <taxon>Bacteria</taxon>
        <taxon>Pseudomonadati</taxon>
        <taxon>Pseudomonadota</taxon>
        <taxon>Alphaproteobacteria</taxon>
        <taxon>Rhodobacterales</taxon>
        <taxon>Paracoccaceae</taxon>
        <taxon>Gemmobacter</taxon>
    </lineage>
</organism>
<feature type="transmembrane region" description="Helical" evidence="7">
    <location>
        <begin position="327"/>
        <end position="349"/>
    </location>
</feature>
<evidence type="ECO:0000256" key="3">
    <source>
        <dbReference type="ARBA" id="ARBA00022475"/>
    </source>
</evidence>
<dbReference type="PIRSF" id="PIRSF006603">
    <property type="entry name" value="DinF"/>
    <property type="match status" value="1"/>
</dbReference>
<evidence type="ECO:0000256" key="1">
    <source>
        <dbReference type="ARBA" id="ARBA00004429"/>
    </source>
</evidence>
<keyword evidence="9" id="KW-1185">Reference proteome</keyword>
<feature type="transmembrane region" description="Helical" evidence="7">
    <location>
        <begin position="425"/>
        <end position="448"/>
    </location>
</feature>
<keyword evidence="5 7" id="KW-1133">Transmembrane helix</keyword>
<evidence type="ECO:0000313" key="9">
    <source>
        <dbReference type="Proteomes" id="UP000679352"/>
    </source>
</evidence>
<dbReference type="InterPro" id="IPR002528">
    <property type="entry name" value="MATE_fam"/>
</dbReference>
<evidence type="ECO:0000256" key="5">
    <source>
        <dbReference type="ARBA" id="ARBA00022989"/>
    </source>
</evidence>
<evidence type="ECO:0000256" key="7">
    <source>
        <dbReference type="SAM" id="Phobius"/>
    </source>
</evidence>
<reference evidence="8" key="1">
    <citation type="submission" date="2021-06" db="EMBL/GenBank/DDBJ databases">
        <authorList>
            <person name="Lee C.-S."/>
            <person name="Jin L."/>
        </authorList>
    </citation>
    <scope>NUCLEOTIDE SEQUENCE</scope>
    <source>
        <strain evidence="8">Con5</strain>
        <plasmid evidence="8">p3</plasmid>
    </source>
</reference>
<keyword evidence="3" id="KW-1003">Cell membrane</keyword>
<keyword evidence="6 7" id="KW-0472">Membrane</keyword>
<feature type="transmembrane region" description="Helical" evidence="7">
    <location>
        <begin position="204"/>
        <end position="229"/>
    </location>
</feature>
<dbReference type="PANTHER" id="PTHR43549:SF3">
    <property type="entry name" value="MULTIDRUG RESISTANCE PROTEIN YPNP-RELATED"/>
    <property type="match status" value="1"/>
</dbReference>
<dbReference type="PANTHER" id="PTHR43549">
    <property type="entry name" value="MULTIDRUG RESISTANCE PROTEIN YPNP-RELATED"/>
    <property type="match status" value="1"/>
</dbReference>